<dbReference type="STRING" id="1296121.A0A1A5ZVR2"/>
<dbReference type="InterPro" id="IPR012945">
    <property type="entry name" value="Tubulin-bd_cofactor_C_dom"/>
</dbReference>
<dbReference type="Gene3D" id="1.20.58.1250">
    <property type="entry name" value="Tubulin Binding Cofactor C, N-terminal domain"/>
    <property type="match status" value="1"/>
</dbReference>
<dbReference type="PROSITE" id="PS51329">
    <property type="entry name" value="C_CAP_COFACTOR_C"/>
    <property type="match status" value="1"/>
</dbReference>
<organism evidence="6">
    <name type="scientific">Kwoniella dejecticola CBS 10117</name>
    <dbReference type="NCBI Taxonomy" id="1296121"/>
    <lineage>
        <taxon>Eukaryota</taxon>
        <taxon>Fungi</taxon>
        <taxon>Dikarya</taxon>
        <taxon>Basidiomycota</taxon>
        <taxon>Agaricomycotina</taxon>
        <taxon>Tremellomycetes</taxon>
        <taxon>Tremellales</taxon>
        <taxon>Cryptococcaceae</taxon>
        <taxon>Kwoniella</taxon>
    </lineage>
</organism>
<evidence type="ECO:0000256" key="2">
    <source>
        <dbReference type="ARBA" id="ARBA00008848"/>
    </source>
</evidence>
<feature type="region of interest" description="Disordered" evidence="4">
    <location>
        <begin position="89"/>
        <end position="190"/>
    </location>
</feature>
<evidence type="ECO:0000256" key="3">
    <source>
        <dbReference type="ARBA" id="ARBA00022490"/>
    </source>
</evidence>
<dbReference type="VEuPathDB" id="FungiDB:I303_07800"/>
<evidence type="ECO:0000256" key="4">
    <source>
        <dbReference type="SAM" id="MobiDB-lite"/>
    </source>
</evidence>
<dbReference type="InterPro" id="IPR027684">
    <property type="entry name" value="TBCC"/>
</dbReference>
<comment type="similarity">
    <text evidence="2">Belongs to the TBCC family.</text>
</comment>
<evidence type="ECO:0000313" key="6">
    <source>
        <dbReference type="EMBL" id="OBR81890.1"/>
    </source>
</evidence>
<accession>A0A1A5ZVR2</accession>
<dbReference type="OrthoDB" id="194775at2759"/>
<feature type="domain" description="C-CAP/cofactor C-like" evidence="5">
    <location>
        <begin position="163"/>
        <end position="351"/>
    </location>
</feature>
<dbReference type="EMBL" id="KI894036">
    <property type="protein sequence ID" value="OBR81890.1"/>
    <property type="molecule type" value="Genomic_DNA"/>
</dbReference>
<feature type="compositionally biased region" description="Polar residues" evidence="4">
    <location>
        <begin position="136"/>
        <end position="166"/>
    </location>
</feature>
<dbReference type="PANTHER" id="PTHR15139:SF0">
    <property type="entry name" value="TUBULIN-SPECIFIC CHAPERONE C"/>
    <property type="match status" value="1"/>
</dbReference>
<dbReference type="InterPro" id="IPR016098">
    <property type="entry name" value="CAP/MinC_C"/>
</dbReference>
<gene>
    <name evidence="6" type="ORF">I303_07800</name>
</gene>
<keyword evidence="3" id="KW-0963">Cytoplasm</keyword>
<dbReference type="Gene3D" id="2.160.20.70">
    <property type="match status" value="1"/>
</dbReference>
<feature type="region of interest" description="Disordered" evidence="4">
    <location>
        <begin position="327"/>
        <end position="350"/>
    </location>
</feature>
<feature type="compositionally biased region" description="Low complexity" evidence="4">
    <location>
        <begin position="104"/>
        <end position="123"/>
    </location>
</feature>
<dbReference type="InterPro" id="IPR017901">
    <property type="entry name" value="C-CAP_CF_C-like"/>
</dbReference>
<proteinExistence type="inferred from homology"/>
<sequence length="407" mass="44237">MSTSNGNSKISTSQAAEFHAYFTKQREEIDSLVVVSGTQGSSDTNELSQRINALRTEVDKISSLIPVYDRVKYEKSLVELENRLSSLKAKDKPKSKFSFKSRPKSTPSAAASTSTSASTSSSSVPRPEAGPYDLSASVNQDQSNSGASTPTKAGSASTPAATPRSGSSNSHTHTHTIAHLSNRPIRPPEGVKGNYTLNLSNLRDCIIDLRPLAALTPLTPHNRPSTIPNDNEAPAEITAIHGKSLERCLLITPLMRGSALLDEVKDSVLALGCQQLYIRHGRPQFRIHTSTNNTILLNVNSLPVIEHCKTLRFGGYPEDLLQSRSTDRTNNLPHTQSNANTNHTKVQDFDWPLPTPSPNWSVLSETDAAQQSINILEILDRMQILSDNSEESSNVAQILDKVLPPSS</sequence>
<evidence type="ECO:0000259" key="5">
    <source>
        <dbReference type="PROSITE" id="PS51329"/>
    </source>
</evidence>
<dbReference type="PANTHER" id="PTHR15139">
    <property type="entry name" value="TUBULIN FOLDING COFACTOR C"/>
    <property type="match status" value="1"/>
</dbReference>
<protein>
    <recommendedName>
        <fullName evidence="5">C-CAP/cofactor C-like domain-containing protein</fullName>
    </recommendedName>
</protein>
<reference evidence="6" key="1">
    <citation type="submission" date="2013-07" db="EMBL/GenBank/DDBJ databases">
        <title>The Genome Sequence of Cryptococcus dejecticola CBS10117.</title>
        <authorList>
            <consortium name="The Broad Institute Genome Sequencing Platform"/>
            <person name="Cuomo C."/>
            <person name="Litvintseva A."/>
            <person name="Chen Y."/>
            <person name="Heitman J."/>
            <person name="Sun S."/>
            <person name="Springer D."/>
            <person name="Dromer F."/>
            <person name="Young S.K."/>
            <person name="Zeng Q."/>
            <person name="Gargeya S."/>
            <person name="Fitzgerald M."/>
            <person name="Abouelleil A."/>
            <person name="Alvarado L."/>
            <person name="Berlin A.M."/>
            <person name="Chapman S.B."/>
            <person name="Dewar J."/>
            <person name="Goldberg J."/>
            <person name="Griggs A."/>
            <person name="Gujja S."/>
            <person name="Hansen M."/>
            <person name="Howarth C."/>
            <person name="Imamovic A."/>
            <person name="Larimer J."/>
            <person name="McCowan C."/>
            <person name="Murphy C."/>
            <person name="Pearson M."/>
            <person name="Priest M."/>
            <person name="Roberts A."/>
            <person name="Saif S."/>
            <person name="Shea T."/>
            <person name="Sykes S."/>
            <person name="Wortman J."/>
            <person name="Nusbaum C."/>
            <person name="Birren B."/>
        </authorList>
    </citation>
    <scope>NUCLEOTIDE SEQUENCE [LARGE SCALE GENOMIC DNA]</scope>
    <source>
        <strain evidence="6">CBS 10117</strain>
    </source>
</reference>
<evidence type="ECO:0000256" key="1">
    <source>
        <dbReference type="ARBA" id="ARBA00004496"/>
    </source>
</evidence>
<dbReference type="GO" id="GO:0005737">
    <property type="term" value="C:cytoplasm"/>
    <property type="evidence" value="ECO:0007669"/>
    <property type="project" value="UniProtKB-SubCell"/>
</dbReference>
<comment type="subcellular location">
    <subcellularLocation>
        <location evidence="1">Cytoplasm</location>
    </subcellularLocation>
</comment>
<dbReference type="GO" id="GO:0007023">
    <property type="term" value="P:post-chaperonin tubulin folding pathway"/>
    <property type="evidence" value="ECO:0007669"/>
    <property type="project" value="InterPro"/>
</dbReference>
<feature type="compositionally biased region" description="Polar residues" evidence="4">
    <location>
        <begin position="327"/>
        <end position="344"/>
    </location>
</feature>
<dbReference type="InterPro" id="IPR038397">
    <property type="entry name" value="TBCC_N_sf"/>
</dbReference>
<dbReference type="Pfam" id="PF07986">
    <property type="entry name" value="TBCC"/>
    <property type="match status" value="1"/>
</dbReference>
<dbReference type="GO" id="GO:0007021">
    <property type="term" value="P:tubulin complex assembly"/>
    <property type="evidence" value="ECO:0007669"/>
    <property type="project" value="TreeGrafter"/>
</dbReference>
<dbReference type="AlphaFoldDB" id="A0A1A5ZVR2"/>
<name>A0A1A5ZVR2_9TREE</name>